<feature type="compositionally biased region" description="Basic and acidic residues" evidence="2">
    <location>
        <begin position="137"/>
        <end position="157"/>
    </location>
</feature>
<feature type="region of interest" description="Disordered" evidence="2">
    <location>
        <begin position="133"/>
        <end position="157"/>
    </location>
</feature>
<accession>A0A0G4F0C9</accession>
<feature type="compositionally biased region" description="Basic and acidic residues" evidence="2">
    <location>
        <begin position="384"/>
        <end position="409"/>
    </location>
</feature>
<evidence type="ECO:0000256" key="1">
    <source>
        <dbReference type="SAM" id="Coils"/>
    </source>
</evidence>
<feature type="region of interest" description="Disordered" evidence="2">
    <location>
        <begin position="1"/>
        <end position="24"/>
    </location>
</feature>
<name>A0A0G4F0C9_9ALVE</name>
<feature type="region of interest" description="Disordered" evidence="2">
    <location>
        <begin position="379"/>
        <end position="424"/>
    </location>
</feature>
<organism evidence="3">
    <name type="scientific">Chromera velia CCMP2878</name>
    <dbReference type="NCBI Taxonomy" id="1169474"/>
    <lineage>
        <taxon>Eukaryota</taxon>
        <taxon>Sar</taxon>
        <taxon>Alveolata</taxon>
        <taxon>Colpodellida</taxon>
        <taxon>Chromeraceae</taxon>
        <taxon>Chromera</taxon>
    </lineage>
</organism>
<dbReference type="VEuPathDB" id="CryptoDB:Cvel_14456"/>
<sequence length="677" mass="75827">MTPFGGVKEQNIRRPPKSIYTTEGGSRLKERMNDDGALIIDGSSGEFCAFGFHLKCSGRPSSIGGGLGTASAQEVARKASAFVIMVSKDGAVKLFCGEAEPIMWKEDAATAGDRGFTPDHLLERLIAQLRRTAASSTEEKSERQEVTEEKRQKLQEDLSKAESRLRVFKLQAKKAEVELDKYHEWKKQFALRGDKLPNKIQADVLHPLLVQNIKEEVEKAEKEIADILSQVSAQGITLTRDEPATGEQRLEEAKAQREVKEAEKELAAEKKETQKQKEMVETISEMPVRFQDRLAEMESRLRVFTLRARGAEVDLEKLRELKKCSASTGDPLPSEKEPPEYRAFVGKRNFEEAAESVEKDIADFLSKVSAQGITLIRNRPATGAHREEELSADRDLKGKEKELHAEKGKKQTTAGATVTEETREKLQEDLTKAESHLRVCKWKARAAEVELEKYREMKKRLELTGSSVPNEKQCEVVYPLLVQRTKEEVDKAAKEAAKIFPKALAQGIQLTFNRPAAEADNEEEVKAYEKLKEKEKELEATKKQNQELEEMLRFISSAQKTLQATCTKAQSELRIAKLRQETAELELRNFEEVKGGQPEGKSEAEHQRLRDVVKLALQQAEEKEAAFHEAVQSAVSTGMDPDLNCPVDGAQKEAEEAAERELHLLKQGGTLKGSGVP</sequence>
<reference evidence="3" key="1">
    <citation type="submission" date="2014-11" db="EMBL/GenBank/DDBJ databases">
        <authorList>
            <person name="Otto D Thomas"/>
            <person name="Naeem Raeece"/>
        </authorList>
    </citation>
    <scope>NUCLEOTIDE SEQUENCE</scope>
</reference>
<gene>
    <name evidence="3" type="ORF">Cvel_14456</name>
</gene>
<proteinExistence type="predicted"/>
<feature type="coiled-coil region" evidence="1">
    <location>
        <begin position="514"/>
        <end position="626"/>
    </location>
</feature>
<dbReference type="EMBL" id="CDMZ01000032">
    <property type="protein sequence ID" value="CEM04948.1"/>
    <property type="molecule type" value="Genomic_DNA"/>
</dbReference>
<dbReference type="AlphaFoldDB" id="A0A0G4F0C9"/>
<evidence type="ECO:0008006" key="4">
    <source>
        <dbReference type="Google" id="ProtNLM"/>
    </source>
</evidence>
<feature type="coiled-coil region" evidence="1">
    <location>
        <begin position="210"/>
        <end position="279"/>
    </location>
</feature>
<protein>
    <recommendedName>
        <fullName evidence="4">DAC domain-containing protein</fullName>
    </recommendedName>
</protein>
<evidence type="ECO:0000313" key="3">
    <source>
        <dbReference type="EMBL" id="CEM04948.1"/>
    </source>
</evidence>
<feature type="region of interest" description="Disordered" evidence="2">
    <location>
        <begin position="637"/>
        <end position="657"/>
    </location>
</feature>
<evidence type="ECO:0000256" key="2">
    <source>
        <dbReference type="SAM" id="MobiDB-lite"/>
    </source>
</evidence>
<keyword evidence="1" id="KW-0175">Coiled coil</keyword>